<dbReference type="OrthoDB" id="7871744at2"/>
<sequence length="290" mass="31639">MHLKRLHTFSGGRPAFGKALAAATLATLLAACSSQPQGAPMTQPPPASSPTSSPSSTAHTLQAYDWDLVSAHDARGQAAPGWLLAGKRPLRLHFEDQRLSVQNLCNVMGAGYTLSGPSLQVGQPVSTKRACAERDLMDLEQRVATLLPQARRFELRGTTATGAPQLAVWFTDGSRWELAGSPTPATRFGSAGERMFLEVAPERVACNHPLMPQAQCLRVRDVRYADNGVRQGVGEWRIFQGEIEGYRHEPGLRNVLRVQRYSLARNGQLPADAPSHAYLLDLVVETERVR</sequence>
<evidence type="ECO:0000256" key="2">
    <source>
        <dbReference type="SAM" id="SignalP"/>
    </source>
</evidence>
<dbReference type="Proteomes" id="UP000215441">
    <property type="component" value="Unassembled WGS sequence"/>
</dbReference>
<dbReference type="PROSITE" id="PS51257">
    <property type="entry name" value="PROKAR_LIPOPROTEIN"/>
    <property type="match status" value="1"/>
</dbReference>
<proteinExistence type="predicted"/>
<dbReference type="InterPro" id="IPR025485">
    <property type="entry name" value="DUF4377"/>
</dbReference>
<feature type="compositionally biased region" description="Low complexity" evidence="1">
    <location>
        <begin position="49"/>
        <end position="58"/>
    </location>
</feature>
<dbReference type="InterPro" id="IPR005184">
    <property type="entry name" value="DUF306_Meta_HslJ"/>
</dbReference>
<evidence type="ECO:0000259" key="3">
    <source>
        <dbReference type="Pfam" id="PF03724"/>
    </source>
</evidence>
<dbReference type="PANTHER" id="PTHR35535:SF1">
    <property type="entry name" value="HEAT SHOCK PROTEIN HSLJ"/>
    <property type="match status" value="1"/>
</dbReference>
<dbReference type="Gene3D" id="2.40.128.270">
    <property type="match status" value="1"/>
</dbReference>
<comment type="caution">
    <text evidence="5">The sequence shown here is derived from an EMBL/GenBank/DDBJ whole genome shotgun (WGS) entry which is preliminary data.</text>
</comment>
<dbReference type="EMBL" id="NOIG01000011">
    <property type="protein sequence ID" value="OYD48899.1"/>
    <property type="molecule type" value="Genomic_DNA"/>
</dbReference>
<dbReference type="Pfam" id="PF03724">
    <property type="entry name" value="META"/>
    <property type="match status" value="1"/>
</dbReference>
<feature type="domain" description="DUF4377" evidence="4">
    <location>
        <begin position="198"/>
        <end position="285"/>
    </location>
</feature>
<dbReference type="AlphaFoldDB" id="A0A235EIT0"/>
<dbReference type="RefSeq" id="WP_094291116.1">
    <property type="nucleotide sequence ID" value="NZ_NOIG01000011.1"/>
</dbReference>
<reference evidence="5 6" key="1">
    <citation type="submission" date="2017-07" db="EMBL/GenBank/DDBJ databases">
        <title>Acidovorax KNDSW TSA 6 genome sequence and assembly.</title>
        <authorList>
            <person name="Mayilraj S."/>
        </authorList>
    </citation>
    <scope>NUCLEOTIDE SEQUENCE [LARGE SCALE GENOMIC DNA]</scope>
    <source>
        <strain evidence="5 6">KNDSW-TSA6</strain>
    </source>
</reference>
<evidence type="ECO:0000256" key="1">
    <source>
        <dbReference type="SAM" id="MobiDB-lite"/>
    </source>
</evidence>
<dbReference type="PANTHER" id="PTHR35535">
    <property type="entry name" value="HEAT SHOCK PROTEIN HSLJ"/>
    <property type="match status" value="1"/>
</dbReference>
<name>A0A235EIT0_9BURK</name>
<accession>A0A235EIT0</accession>
<protein>
    <submittedName>
        <fullName evidence="5">Heat-shock protein</fullName>
    </submittedName>
</protein>
<feature type="region of interest" description="Disordered" evidence="1">
    <location>
        <begin position="35"/>
        <end position="58"/>
    </location>
</feature>
<keyword evidence="2" id="KW-0732">Signal</keyword>
<organism evidence="5 6">
    <name type="scientific">Acidovorax kalamii</name>
    <dbReference type="NCBI Taxonomy" id="2004485"/>
    <lineage>
        <taxon>Bacteria</taxon>
        <taxon>Pseudomonadati</taxon>
        <taxon>Pseudomonadota</taxon>
        <taxon>Betaproteobacteria</taxon>
        <taxon>Burkholderiales</taxon>
        <taxon>Comamonadaceae</taxon>
        <taxon>Acidovorax</taxon>
    </lineage>
</organism>
<dbReference type="Pfam" id="PF14302">
    <property type="entry name" value="DUF4377"/>
    <property type="match status" value="1"/>
</dbReference>
<evidence type="ECO:0000259" key="4">
    <source>
        <dbReference type="Pfam" id="PF14302"/>
    </source>
</evidence>
<keyword evidence="6" id="KW-1185">Reference proteome</keyword>
<gene>
    <name evidence="5" type="ORF">CBY09_19020</name>
</gene>
<feature type="chain" id="PRO_5013076569" evidence="2">
    <location>
        <begin position="39"/>
        <end position="290"/>
    </location>
</feature>
<feature type="signal peptide" evidence="2">
    <location>
        <begin position="1"/>
        <end position="38"/>
    </location>
</feature>
<evidence type="ECO:0000313" key="5">
    <source>
        <dbReference type="EMBL" id="OYD48899.1"/>
    </source>
</evidence>
<evidence type="ECO:0000313" key="6">
    <source>
        <dbReference type="Proteomes" id="UP000215441"/>
    </source>
</evidence>
<dbReference type="InterPro" id="IPR038670">
    <property type="entry name" value="HslJ-like_sf"/>
</dbReference>
<feature type="domain" description="DUF306" evidence="3">
    <location>
        <begin position="62"/>
        <end position="159"/>
    </location>
</feature>
<dbReference type="InterPro" id="IPR053147">
    <property type="entry name" value="Hsp_HslJ-like"/>
</dbReference>